<gene>
    <name evidence="5" type="ORF">Esi_0002_0294</name>
</gene>
<evidence type="ECO:0000256" key="2">
    <source>
        <dbReference type="ARBA" id="ARBA00022837"/>
    </source>
</evidence>
<feature type="domain" description="EF-hand" evidence="4">
    <location>
        <begin position="83"/>
        <end position="118"/>
    </location>
</feature>
<accession>D7FQD4</accession>
<dbReference type="Pfam" id="PF13499">
    <property type="entry name" value="EF-hand_7"/>
    <property type="match status" value="1"/>
</dbReference>
<dbReference type="Gene3D" id="1.10.238.10">
    <property type="entry name" value="EF-hand"/>
    <property type="match status" value="1"/>
</dbReference>
<dbReference type="InterPro" id="IPR011992">
    <property type="entry name" value="EF-hand-dom_pair"/>
</dbReference>
<dbReference type="GO" id="GO:0005509">
    <property type="term" value="F:calcium ion binding"/>
    <property type="evidence" value="ECO:0007669"/>
    <property type="project" value="InterPro"/>
</dbReference>
<dbReference type="CDD" id="cd00051">
    <property type="entry name" value="EFh"/>
    <property type="match status" value="1"/>
</dbReference>
<dbReference type="eggNOG" id="KOG0027">
    <property type="taxonomic scope" value="Eukaryota"/>
</dbReference>
<protein>
    <recommendedName>
        <fullName evidence="4">EF-hand domain-containing protein</fullName>
    </recommendedName>
</protein>
<organism evidence="5 6">
    <name type="scientific">Ectocarpus siliculosus</name>
    <name type="common">Brown alga</name>
    <name type="synonym">Conferva siliculosa</name>
    <dbReference type="NCBI Taxonomy" id="2880"/>
    <lineage>
        <taxon>Eukaryota</taxon>
        <taxon>Sar</taxon>
        <taxon>Stramenopiles</taxon>
        <taxon>Ochrophyta</taxon>
        <taxon>PX clade</taxon>
        <taxon>Phaeophyceae</taxon>
        <taxon>Ectocarpales</taxon>
        <taxon>Ectocarpaceae</taxon>
        <taxon>Ectocarpus</taxon>
    </lineage>
</organism>
<feature type="compositionally biased region" description="Polar residues" evidence="3">
    <location>
        <begin position="167"/>
        <end position="182"/>
    </location>
</feature>
<sequence>MASRITESKLQEISDCFNEFSDNKSYLDKDDLKVAVTALLGFRPSKFDVQQMLALATAEDPQCPGMSRDMFVESMGRRLALVDPAEELRQIFKAFDRGCRGFITRDDLRQVLSEVFSESEMPPVKVAEMFSEADWDGSGRVDWIPTIREHDDQPASNGAGTAKGTPPQASLLNRAQRTVSQPETKKHGALVGEEVDEASTLLCSAFFPLFSWCSPSA</sequence>
<dbReference type="PANTHER" id="PTHR23050">
    <property type="entry name" value="CALCIUM BINDING PROTEIN"/>
    <property type="match status" value="1"/>
</dbReference>
<dbReference type="SUPFAM" id="SSF47473">
    <property type="entry name" value="EF-hand"/>
    <property type="match status" value="1"/>
</dbReference>
<dbReference type="InterPro" id="IPR050145">
    <property type="entry name" value="Centrin_CML-like"/>
</dbReference>
<dbReference type="STRING" id="2880.D7FQD4"/>
<dbReference type="AlphaFoldDB" id="D7FQD4"/>
<dbReference type="EMBL" id="FN648375">
    <property type="protein sequence ID" value="CBJ48466.1"/>
    <property type="molecule type" value="Genomic_DNA"/>
</dbReference>
<dbReference type="InterPro" id="IPR002048">
    <property type="entry name" value="EF_hand_dom"/>
</dbReference>
<keyword evidence="6" id="KW-1185">Reference proteome</keyword>
<feature type="region of interest" description="Disordered" evidence="3">
    <location>
        <begin position="149"/>
        <end position="185"/>
    </location>
</feature>
<dbReference type="EMBL" id="FN649727">
    <property type="protein sequence ID" value="CBJ48466.1"/>
    <property type="molecule type" value="Genomic_DNA"/>
</dbReference>
<proteinExistence type="predicted"/>
<evidence type="ECO:0000313" key="5">
    <source>
        <dbReference type="EMBL" id="CBJ48466.1"/>
    </source>
</evidence>
<keyword evidence="1" id="KW-0677">Repeat</keyword>
<reference evidence="5 6" key="1">
    <citation type="journal article" date="2010" name="Nature">
        <title>The Ectocarpus genome and the independent evolution of multicellularity in brown algae.</title>
        <authorList>
            <person name="Cock J.M."/>
            <person name="Sterck L."/>
            <person name="Rouze P."/>
            <person name="Scornet D."/>
            <person name="Allen A.E."/>
            <person name="Amoutzias G."/>
            <person name="Anthouard V."/>
            <person name="Artiguenave F."/>
            <person name="Aury J.M."/>
            <person name="Badger J.H."/>
            <person name="Beszteri B."/>
            <person name="Billiau K."/>
            <person name="Bonnet E."/>
            <person name="Bothwell J.H."/>
            <person name="Bowler C."/>
            <person name="Boyen C."/>
            <person name="Brownlee C."/>
            <person name="Carrano C.J."/>
            <person name="Charrier B."/>
            <person name="Cho G.Y."/>
            <person name="Coelho S.M."/>
            <person name="Collen J."/>
            <person name="Corre E."/>
            <person name="Da Silva C."/>
            <person name="Delage L."/>
            <person name="Delaroque N."/>
            <person name="Dittami S.M."/>
            <person name="Doulbeau S."/>
            <person name="Elias M."/>
            <person name="Farnham G."/>
            <person name="Gachon C.M."/>
            <person name="Gschloessl B."/>
            <person name="Heesch S."/>
            <person name="Jabbari K."/>
            <person name="Jubin C."/>
            <person name="Kawai H."/>
            <person name="Kimura K."/>
            <person name="Kloareg B."/>
            <person name="Kupper F.C."/>
            <person name="Lang D."/>
            <person name="Le Bail A."/>
            <person name="Leblanc C."/>
            <person name="Lerouge P."/>
            <person name="Lohr M."/>
            <person name="Lopez P.J."/>
            <person name="Martens C."/>
            <person name="Maumus F."/>
            <person name="Michel G."/>
            <person name="Miranda-Saavedra D."/>
            <person name="Morales J."/>
            <person name="Moreau H."/>
            <person name="Motomura T."/>
            <person name="Nagasato C."/>
            <person name="Napoli C.A."/>
            <person name="Nelson D.R."/>
            <person name="Nyvall-Collen P."/>
            <person name="Peters A.F."/>
            <person name="Pommier C."/>
            <person name="Potin P."/>
            <person name="Poulain J."/>
            <person name="Quesneville H."/>
            <person name="Read B."/>
            <person name="Rensing S.A."/>
            <person name="Ritter A."/>
            <person name="Rousvoal S."/>
            <person name="Samanta M."/>
            <person name="Samson G."/>
            <person name="Schroeder D.C."/>
            <person name="Segurens B."/>
            <person name="Strittmatter M."/>
            <person name="Tonon T."/>
            <person name="Tregear J.W."/>
            <person name="Valentin K."/>
            <person name="von Dassow P."/>
            <person name="Yamagishi T."/>
            <person name="Van de Peer Y."/>
            <person name="Wincker P."/>
        </authorList>
    </citation>
    <scope>NUCLEOTIDE SEQUENCE [LARGE SCALE GENOMIC DNA]</scope>
    <source>
        <strain evidence="6">Ec32 / CCAP1310/4</strain>
    </source>
</reference>
<dbReference type="PROSITE" id="PS50222">
    <property type="entry name" value="EF_HAND_2"/>
    <property type="match status" value="1"/>
</dbReference>
<name>D7FQD4_ECTSI</name>
<dbReference type="InParanoid" id="D7FQD4"/>
<evidence type="ECO:0000256" key="1">
    <source>
        <dbReference type="ARBA" id="ARBA00022737"/>
    </source>
</evidence>
<dbReference type="Proteomes" id="UP000002630">
    <property type="component" value="Linkage Group LG02"/>
</dbReference>
<dbReference type="OrthoDB" id="26525at2759"/>
<evidence type="ECO:0000313" key="6">
    <source>
        <dbReference type="Proteomes" id="UP000002630"/>
    </source>
</evidence>
<evidence type="ECO:0000259" key="4">
    <source>
        <dbReference type="PROSITE" id="PS50222"/>
    </source>
</evidence>
<evidence type="ECO:0000256" key="3">
    <source>
        <dbReference type="SAM" id="MobiDB-lite"/>
    </source>
</evidence>
<dbReference type="FunFam" id="1.10.238.10:FF:000003">
    <property type="entry name" value="Calmodulin A"/>
    <property type="match status" value="1"/>
</dbReference>
<keyword evidence="2" id="KW-0106">Calcium</keyword>